<dbReference type="PANTHER" id="PTHR32015:SF1">
    <property type="entry name" value="LIPASE"/>
    <property type="match status" value="1"/>
</dbReference>
<dbReference type="EMBL" id="JPMV01000033">
    <property type="protein sequence ID" value="KGI80310.1"/>
    <property type="molecule type" value="Genomic_DNA"/>
</dbReference>
<dbReference type="Gene3D" id="3.40.50.1820">
    <property type="entry name" value="alpha/beta hydrolase"/>
    <property type="match status" value="1"/>
</dbReference>
<evidence type="ECO:0000313" key="4">
    <source>
        <dbReference type="Proteomes" id="UP000029737"/>
    </source>
</evidence>
<dbReference type="Pfam" id="PF01674">
    <property type="entry name" value="Lipase_2"/>
    <property type="match status" value="1"/>
</dbReference>
<keyword evidence="1" id="KW-0732">Signal</keyword>
<name>A0A099D4P3_9ACTN</name>
<dbReference type="GO" id="GO:0016042">
    <property type="term" value="P:lipid catabolic process"/>
    <property type="evidence" value="ECO:0007669"/>
    <property type="project" value="InterPro"/>
</dbReference>
<evidence type="ECO:0000313" key="3">
    <source>
        <dbReference type="EMBL" id="KGI80310.1"/>
    </source>
</evidence>
<accession>A0A099D4P3</accession>
<evidence type="ECO:0000313" key="2">
    <source>
        <dbReference type="EMBL" id="ASU77476.1"/>
    </source>
</evidence>
<feature type="chain" id="PRO_5001944465" evidence="1">
    <location>
        <begin position="26"/>
        <end position="221"/>
    </location>
</feature>
<dbReference type="RefSeq" id="WP_043575796.1">
    <property type="nucleotide sequence ID" value="NZ_CP022752.1"/>
</dbReference>
<sequence>MRRILGVVLATVAMAAFGSFGVANAAGPNPVVFVHGYTGSASNWTAAEAQFRMSGYSSSELYAFEYDWSQSNKRSAAELASYVDNVLAETGADKVDIVNHSMGGLVSRWYMKELGGHTDVANWASLAGANQGTTTASTCVIYASCREMTPGSDFEERLNSGDWTPGESDYATWYSPTDGVIIPYTNTRVLGADNNHVVGQTHIGFLTDVSVLGEVIDFFEE</sequence>
<dbReference type="Proteomes" id="UP000215043">
    <property type="component" value="Chromosome"/>
</dbReference>
<dbReference type="AlphaFoldDB" id="A0A099D4P3"/>
<dbReference type="SUPFAM" id="SSF53474">
    <property type="entry name" value="alpha/beta-Hydrolases"/>
    <property type="match status" value="1"/>
</dbReference>
<dbReference type="eggNOG" id="COG1075">
    <property type="taxonomic scope" value="Bacteria"/>
</dbReference>
<dbReference type="GO" id="GO:0016298">
    <property type="term" value="F:lipase activity"/>
    <property type="evidence" value="ECO:0007669"/>
    <property type="project" value="TreeGrafter"/>
</dbReference>
<feature type="signal peptide" evidence="1">
    <location>
        <begin position="1"/>
        <end position="25"/>
    </location>
</feature>
<dbReference type="OrthoDB" id="8871309at2"/>
<proteinExistence type="predicted"/>
<reference evidence="3 4" key="1">
    <citation type="journal article" date="2014" name="PLoS ONE">
        <title>Identification and Characterization of a New Erythromycin Biosynthetic Gene Cluster in Actinopolyspora erythraea YIM90600, a Novel Erythronolide-Producing Halophilic Actinomycete Isolated from Salt Field.</title>
        <authorList>
            <person name="Chen D."/>
            <person name="Feng J."/>
            <person name="Huang L."/>
            <person name="Zhang Q."/>
            <person name="Wu J."/>
            <person name="Zhu X."/>
            <person name="Duan Y."/>
            <person name="Xu Z."/>
        </authorList>
    </citation>
    <scope>NUCLEOTIDE SEQUENCE [LARGE SCALE GENOMIC DNA]</scope>
    <source>
        <strain evidence="3 4">YIM90600</strain>
    </source>
</reference>
<protein>
    <submittedName>
        <fullName evidence="2">Lipase</fullName>
    </submittedName>
</protein>
<dbReference type="EMBL" id="CP022752">
    <property type="protein sequence ID" value="ASU77476.1"/>
    <property type="molecule type" value="Genomic_DNA"/>
</dbReference>
<gene>
    <name evidence="2" type="ORF">CDG81_03190</name>
    <name evidence="3" type="ORF">IL38_17785</name>
</gene>
<dbReference type="InterPro" id="IPR002918">
    <property type="entry name" value="Lipase_EstA/Esterase_EstB"/>
</dbReference>
<dbReference type="PANTHER" id="PTHR32015">
    <property type="entry name" value="FASTING INDUCED LIPASE"/>
    <property type="match status" value="1"/>
</dbReference>
<dbReference type="InterPro" id="IPR029058">
    <property type="entry name" value="AB_hydrolase_fold"/>
</dbReference>
<dbReference type="HOGENOM" id="CLU_029537_5_0_11"/>
<evidence type="ECO:0000256" key="1">
    <source>
        <dbReference type="SAM" id="SignalP"/>
    </source>
</evidence>
<dbReference type="Proteomes" id="UP000029737">
    <property type="component" value="Unassembled WGS sequence"/>
</dbReference>
<dbReference type="KEGG" id="aey:CDG81_03190"/>
<keyword evidence="4" id="KW-1185">Reference proteome</keyword>
<organism evidence="2 5">
    <name type="scientific">Actinopolyspora erythraea</name>
    <dbReference type="NCBI Taxonomy" id="414996"/>
    <lineage>
        <taxon>Bacteria</taxon>
        <taxon>Bacillati</taxon>
        <taxon>Actinomycetota</taxon>
        <taxon>Actinomycetes</taxon>
        <taxon>Actinopolysporales</taxon>
        <taxon>Actinopolysporaceae</taxon>
        <taxon>Actinopolyspora</taxon>
    </lineage>
</organism>
<reference evidence="2 5" key="2">
    <citation type="submission" date="2017-08" db="EMBL/GenBank/DDBJ databases">
        <title>The complete genome sequence of moderately halophilic actinomycete Actinopolyspora erythraea YIM 90600, the producer of novel erythromycin, novel actinopolysporins A-C and tubercidin.</title>
        <authorList>
            <person name="Yin M."/>
            <person name="Tang S."/>
        </authorList>
    </citation>
    <scope>NUCLEOTIDE SEQUENCE [LARGE SCALE GENOMIC DNA]</scope>
    <source>
        <strain evidence="2 5">YIM 90600</strain>
    </source>
</reference>
<evidence type="ECO:0000313" key="5">
    <source>
        <dbReference type="Proteomes" id="UP000215043"/>
    </source>
</evidence>